<keyword evidence="2" id="KW-0648">Protein biosynthesis</keyword>
<feature type="region of interest" description="Disordered" evidence="1">
    <location>
        <begin position="498"/>
        <end position="657"/>
    </location>
</feature>
<evidence type="ECO:0000313" key="3">
    <source>
        <dbReference type="Proteomes" id="UP000189580"/>
    </source>
</evidence>
<feature type="compositionally biased region" description="Polar residues" evidence="1">
    <location>
        <begin position="200"/>
        <end position="222"/>
    </location>
</feature>
<reference evidence="2 3" key="1">
    <citation type="submission" date="2016-02" db="EMBL/GenBank/DDBJ databases">
        <title>Complete genome sequence and transcriptome regulation of the pentose utilising yeast Sugiyamaella lignohabitans.</title>
        <authorList>
            <person name="Bellasio M."/>
            <person name="Peymann A."/>
            <person name="Valli M."/>
            <person name="Sipitzky M."/>
            <person name="Graf A."/>
            <person name="Sauer M."/>
            <person name="Marx H."/>
            <person name="Mattanovich D."/>
        </authorList>
    </citation>
    <scope>NUCLEOTIDE SEQUENCE [LARGE SCALE GENOMIC DNA]</scope>
    <source>
        <strain evidence="2 3">CBS 10342</strain>
    </source>
</reference>
<name>A0A167CCG3_9ASCO</name>
<feature type="region of interest" description="Disordered" evidence="1">
    <location>
        <begin position="229"/>
        <end position="248"/>
    </location>
</feature>
<accession>A0A167CCG3</accession>
<feature type="region of interest" description="Disordered" evidence="1">
    <location>
        <begin position="116"/>
        <end position="222"/>
    </location>
</feature>
<dbReference type="OrthoDB" id="2587563at2759"/>
<evidence type="ECO:0000313" key="2">
    <source>
        <dbReference type="EMBL" id="ANB11505.1"/>
    </source>
</evidence>
<protein>
    <submittedName>
        <fullName evidence="2">RNA polymerase II transcription elongation factor SpELL</fullName>
    </submittedName>
</protein>
<dbReference type="KEGG" id="slb:AWJ20_4320"/>
<gene>
    <name evidence="2" type="primary">ell1</name>
    <name evidence="2" type="ORF">AWJ20_4320</name>
</gene>
<feature type="compositionally biased region" description="Low complexity" evidence="1">
    <location>
        <begin position="624"/>
        <end position="635"/>
    </location>
</feature>
<dbReference type="RefSeq" id="XP_018733982.1">
    <property type="nucleotide sequence ID" value="XM_018881388.1"/>
</dbReference>
<sequence length="722" mass="74433">MGKYRGGPRASGGWGSAPDPGCSCFAGVLPGPSTKRLERSERSNQGLGRSPSRRRQTSPPPDPAELTVPQELRVGDQSFGATSIPEASYVDLFRRGGGEGYQHVGKVTHRVTVRRSNNDSAMTSKLRSQNDVLQKEKESHRAILLSGVGSDVKSMKRPNSAAGIRRPMGAGAGSGSSSGLGNSPALTGTSAAKAAAAAVTGSNGPNGSRSLPGSPSSFGTGSASPNFSAYNPSSSSSSSSSLSASSTSATSLSSSASASASSSSSSASKSLASMTTSKKPLSSMSLLSGTMRVLHLLALGPNTVSAISSRTHLPLAEVEAILHEHGKESGGSGANTQYCLADNRYKDLRVWEWKHYSTVERSRIIASSIEAFDRLHYPPDHSARRNIIDPKLRPPKPGSDASAATSTSSTTTGTTSTNTTGTGGSGNSGSNGSASTGSSSSVPNGRASTPISSSSSSSSLNAVANGSPIVYGDPEKNPSSTSTAKKIVGAILKSNGKGTKKLVSSGASTPRAATSSPSPTRNNNHNSTTSSTSSSKKIKSAEYVRDSDEESADYEVITGTGTSFNSAHNTPRSGTPVNNVSTPRPTSSPSLKVAAMHHANTSSPGTITNGTTSSNGAPVKRKAAASGISSSSSSDAKVRKVARSSTPTTSKLQQPASEGDLFELARKFRDTYSEYAKLYSVLSARGKRPKSDIQRLLSMHRDLESWKQLLWASSPKMKKTSI</sequence>
<feature type="compositionally biased region" description="Polar residues" evidence="1">
    <location>
        <begin position="442"/>
        <end position="451"/>
    </location>
</feature>
<feature type="compositionally biased region" description="Low complexity" evidence="1">
    <location>
        <begin position="233"/>
        <end position="248"/>
    </location>
</feature>
<dbReference type="Proteomes" id="UP000189580">
    <property type="component" value="Chromosome c"/>
</dbReference>
<dbReference type="EMBL" id="CP014500">
    <property type="protein sequence ID" value="ANB11505.1"/>
    <property type="molecule type" value="Genomic_DNA"/>
</dbReference>
<keyword evidence="2" id="KW-0251">Elongation factor</keyword>
<feature type="compositionally biased region" description="Polar residues" evidence="1">
    <location>
        <begin position="116"/>
        <end position="132"/>
    </location>
</feature>
<proteinExistence type="predicted"/>
<dbReference type="GeneID" id="30036440"/>
<dbReference type="AlphaFoldDB" id="A0A167CCG3"/>
<feature type="compositionally biased region" description="Basic and acidic residues" evidence="1">
    <location>
        <begin position="379"/>
        <end position="392"/>
    </location>
</feature>
<feature type="region of interest" description="Disordered" evidence="1">
    <location>
        <begin position="1"/>
        <end position="80"/>
    </location>
</feature>
<keyword evidence="3" id="KW-1185">Reference proteome</keyword>
<feature type="compositionally biased region" description="Low complexity" evidence="1">
    <location>
        <begin position="402"/>
        <end position="420"/>
    </location>
</feature>
<feature type="region of interest" description="Disordered" evidence="1">
    <location>
        <begin position="379"/>
        <end position="462"/>
    </location>
</feature>
<feature type="compositionally biased region" description="Low complexity" evidence="1">
    <location>
        <begin position="600"/>
        <end position="616"/>
    </location>
</feature>
<feature type="compositionally biased region" description="Low complexity" evidence="1">
    <location>
        <begin position="504"/>
        <end position="535"/>
    </location>
</feature>
<feature type="compositionally biased region" description="Polar residues" evidence="1">
    <location>
        <begin position="559"/>
        <end position="590"/>
    </location>
</feature>
<evidence type="ECO:0000256" key="1">
    <source>
        <dbReference type="SAM" id="MobiDB-lite"/>
    </source>
</evidence>
<feature type="compositionally biased region" description="Low complexity" evidence="1">
    <location>
        <begin position="430"/>
        <end position="441"/>
    </location>
</feature>
<dbReference type="GO" id="GO:0003746">
    <property type="term" value="F:translation elongation factor activity"/>
    <property type="evidence" value="ECO:0007669"/>
    <property type="project" value="UniProtKB-KW"/>
</dbReference>
<organism evidence="2 3">
    <name type="scientific">Sugiyamaella lignohabitans</name>
    <dbReference type="NCBI Taxonomy" id="796027"/>
    <lineage>
        <taxon>Eukaryota</taxon>
        <taxon>Fungi</taxon>
        <taxon>Dikarya</taxon>
        <taxon>Ascomycota</taxon>
        <taxon>Saccharomycotina</taxon>
        <taxon>Dipodascomycetes</taxon>
        <taxon>Dipodascales</taxon>
        <taxon>Trichomonascaceae</taxon>
        <taxon>Sugiyamaella</taxon>
    </lineage>
</organism>
<feature type="compositionally biased region" description="Polar residues" evidence="1">
    <location>
        <begin position="643"/>
        <end position="656"/>
    </location>
</feature>